<feature type="compositionally biased region" description="Basic and acidic residues" evidence="1">
    <location>
        <begin position="1"/>
        <end position="10"/>
    </location>
</feature>
<reference evidence="2" key="1">
    <citation type="submission" date="2018-02" db="EMBL/GenBank/DDBJ databases">
        <authorList>
            <person name="Cohen D.B."/>
            <person name="Kent A.D."/>
        </authorList>
    </citation>
    <scope>NUCLEOTIDE SEQUENCE</scope>
</reference>
<gene>
    <name evidence="2" type="ORF">FSB_LOCUS48291</name>
</gene>
<feature type="compositionally biased region" description="Acidic residues" evidence="1">
    <location>
        <begin position="79"/>
        <end position="112"/>
    </location>
</feature>
<name>A0A2N9I8P9_FAGSY</name>
<proteinExistence type="predicted"/>
<evidence type="ECO:0000313" key="2">
    <source>
        <dbReference type="EMBL" id="SPD20409.1"/>
    </source>
</evidence>
<protein>
    <submittedName>
        <fullName evidence="2">Uncharacterized protein</fullName>
    </submittedName>
</protein>
<evidence type="ECO:0000256" key="1">
    <source>
        <dbReference type="SAM" id="MobiDB-lite"/>
    </source>
</evidence>
<feature type="compositionally biased region" description="Low complexity" evidence="1">
    <location>
        <begin position="17"/>
        <end position="33"/>
    </location>
</feature>
<sequence>MVGQLKKDKVSQPNDPNGENNGAGSSSSTPSSADVMASLHAITGFQERIFNKLKEDDIVLAKMIKCLERIQKWTCDTPEREDNDADDLDDGEGEDDDDEDDEDASNDDDDTGANEGSTDADVHCKE</sequence>
<feature type="region of interest" description="Disordered" evidence="1">
    <location>
        <begin position="1"/>
        <end position="33"/>
    </location>
</feature>
<accession>A0A2N9I8P9</accession>
<organism evidence="2">
    <name type="scientific">Fagus sylvatica</name>
    <name type="common">Beechnut</name>
    <dbReference type="NCBI Taxonomy" id="28930"/>
    <lineage>
        <taxon>Eukaryota</taxon>
        <taxon>Viridiplantae</taxon>
        <taxon>Streptophyta</taxon>
        <taxon>Embryophyta</taxon>
        <taxon>Tracheophyta</taxon>
        <taxon>Spermatophyta</taxon>
        <taxon>Magnoliopsida</taxon>
        <taxon>eudicotyledons</taxon>
        <taxon>Gunneridae</taxon>
        <taxon>Pentapetalae</taxon>
        <taxon>rosids</taxon>
        <taxon>fabids</taxon>
        <taxon>Fagales</taxon>
        <taxon>Fagaceae</taxon>
        <taxon>Fagus</taxon>
    </lineage>
</organism>
<dbReference type="AlphaFoldDB" id="A0A2N9I8P9"/>
<dbReference type="EMBL" id="OIVN01005002">
    <property type="protein sequence ID" value="SPD20409.1"/>
    <property type="molecule type" value="Genomic_DNA"/>
</dbReference>
<feature type="region of interest" description="Disordered" evidence="1">
    <location>
        <begin position="71"/>
        <end position="126"/>
    </location>
</feature>